<feature type="transmembrane region" description="Helical" evidence="1">
    <location>
        <begin position="50"/>
        <end position="78"/>
    </location>
</feature>
<keyword evidence="3" id="KW-1185">Reference proteome</keyword>
<proteinExistence type="predicted"/>
<keyword evidence="1" id="KW-0812">Transmembrane</keyword>
<protein>
    <submittedName>
        <fullName evidence="2">Uncharacterized protein</fullName>
    </submittedName>
</protein>
<accession>K6ZHL9</accession>
<organism evidence="2 3">
    <name type="scientific">Brumicola pallidula DSM 14239 = ACAM 615</name>
    <dbReference type="NCBI Taxonomy" id="1121922"/>
    <lineage>
        <taxon>Bacteria</taxon>
        <taxon>Pseudomonadati</taxon>
        <taxon>Pseudomonadota</taxon>
        <taxon>Gammaproteobacteria</taxon>
        <taxon>Alteromonadales</taxon>
        <taxon>Alteromonadaceae</taxon>
        <taxon>Brumicola</taxon>
    </lineage>
</organism>
<dbReference type="EMBL" id="BAEQ01000050">
    <property type="protein sequence ID" value="GAC29832.1"/>
    <property type="molecule type" value="Genomic_DNA"/>
</dbReference>
<gene>
    <name evidence="2" type="ORF">GPAL_2981</name>
</gene>
<dbReference type="AlphaFoldDB" id="K6ZHL9"/>
<name>K6ZHL9_9ALTE</name>
<dbReference type="Proteomes" id="UP000006251">
    <property type="component" value="Unassembled WGS sequence"/>
</dbReference>
<evidence type="ECO:0000256" key="1">
    <source>
        <dbReference type="SAM" id="Phobius"/>
    </source>
</evidence>
<sequence length="104" mass="11774">MYIKRSGAVFLFLPLFAGLTVSISASDYYSNVSSSKLNAKVFLRRKHEEFVVYSALTLALTTRLANNVLGLFMLTYGLTRLSTSQVRNVFVLSRNYFTVVFRNS</sequence>
<dbReference type="RefSeq" id="WP_006013260.1">
    <property type="nucleotide sequence ID" value="NZ_BAEQ01000050.1"/>
</dbReference>
<evidence type="ECO:0000313" key="2">
    <source>
        <dbReference type="EMBL" id="GAC29832.1"/>
    </source>
</evidence>
<reference evidence="3" key="1">
    <citation type="journal article" date="2014" name="Environ. Microbiol.">
        <title>Comparative genomics of the marine bacterial genus Glaciecola reveals the high degree of genomic diversity and genomic characteristic for cold adaptation.</title>
        <authorList>
            <person name="Qin Q.L."/>
            <person name="Xie B.B."/>
            <person name="Yu Y."/>
            <person name="Shu Y.L."/>
            <person name="Rong J.C."/>
            <person name="Zhang Y.J."/>
            <person name="Zhao D.L."/>
            <person name="Chen X.L."/>
            <person name="Zhang X.Y."/>
            <person name="Chen B."/>
            <person name="Zhou B.C."/>
            <person name="Zhang Y.Z."/>
        </authorList>
    </citation>
    <scope>NUCLEOTIDE SEQUENCE [LARGE SCALE GENOMIC DNA]</scope>
    <source>
        <strain evidence="3">ACAM 615</strain>
    </source>
</reference>
<keyword evidence="1" id="KW-0472">Membrane</keyword>
<comment type="caution">
    <text evidence="2">The sequence shown here is derived from an EMBL/GenBank/DDBJ whole genome shotgun (WGS) entry which is preliminary data.</text>
</comment>
<keyword evidence="1" id="KW-1133">Transmembrane helix</keyword>
<evidence type="ECO:0000313" key="3">
    <source>
        <dbReference type="Proteomes" id="UP000006251"/>
    </source>
</evidence>